<sequence>MRESKEKEAVIPSFKFKELKVYNSTEYLWDNVKKYRQVFDRFETAYVYTELSLFNKRFDVEDWTLHVTLKCFNTDDSGRTEMCCLNIEKEVSRFDHLVLIREGWGNQKKGSIWKSGTYCWEAYVDGHRIGSKYFYVIEPERNLSEEGDPEPDERGNIADKYLKLNSVRLYEGPYDDLPAEDRVYLKAFSSQETRYVYLEVEFQNLQPERDWYLELFTKFHNQARDLKGQVSRLTHVRKGEETVRLAAGWGSAAPNLWQPDQYVADLVFLDSLLASVPFVVGDEAQEGTPQVYLPDSPRPVQLGPAEDGNETFEHIMSGLDDLIGLQEVKQQVRDHAIYIQFLQLRQKRGFEMDTGIDVHAVFSGNPGTGKTTVARMMGKLYKKMGLLTSGHTVIADRVDLVGEYIGQTAPKTREVIESARGGVLFIDEAYSLARSNDDGKDFGREVIEILVKEMSNGPGDMAVIVAGYTEEMNRFLDSNTGLKSRFKHYYEFRNFLPQELSLIADYAARRLGVKFTLEAKALVDETITQAFRSRDRTFGNARYVHDLVEKAKVQMALRIMRKDDTGESLSDEYLSTIEVGDVMGIHPLVERARPLIPVNEALLAATLEELDALVGMENVKAQLHELVSLVRYYRQTGQDVLNAFHLHTVLVGNPGTGKTTIARILATLYNALGVLERGHIVETDRQGLVAGYVGQTAEKTAKVIENALGGVLFIDEAYALTQNSTGQRGDFGDEAIQTLLKRMEDQRGQFFVCVAGYPDNMESFLKANPGLSSRFDKILRFEDYSPEQLIEISERMFRQRKAQVSPPARQHLRDYLTFLHKYRDAYFGNARTVRQLVDDVIRRHDLRQAAETGRPKRSAKPRIAKADVEHLLLDTRALSIQRKSIGF</sequence>
<evidence type="ECO:0000313" key="5">
    <source>
        <dbReference type="EMBL" id="PHK99540.1"/>
    </source>
</evidence>
<dbReference type="PRINTS" id="PR00819">
    <property type="entry name" value="CBXCFQXSUPER"/>
</dbReference>
<dbReference type="InterPro" id="IPR027417">
    <property type="entry name" value="P-loop_NTPase"/>
</dbReference>
<evidence type="ECO:0000256" key="2">
    <source>
        <dbReference type="ARBA" id="ARBA00022741"/>
    </source>
</evidence>
<feature type="domain" description="AAA+ ATPase" evidence="4">
    <location>
        <begin position="644"/>
        <end position="785"/>
    </location>
</feature>
<protein>
    <submittedName>
        <fullName evidence="5">AAA family ATPase</fullName>
    </submittedName>
</protein>
<dbReference type="RefSeq" id="WP_099104518.1">
    <property type="nucleotide sequence ID" value="NZ_JAATJF010000001.1"/>
</dbReference>
<dbReference type="Pfam" id="PF00004">
    <property type="entry name" value="AAA"/>
    <property type="match status" value="2"/>
</dbReference>
<dbReference type="AlphaFoldDB" id="A0A2G0CHZ5"/>
<dbReference type="GO" id="GO:0005524">
    <property type="term" value="F:ATP binding"/>
    <property type="evidence" value="ECO:0007669"/>
    <property type="project" value="UniProtKB-KW"/>
</dbReference>
<keyword evidence="2" id="KW-0547">Nucleotide-binding</keyword>
<dbReference type="InterPro" id="IPR000641">
    <property type="entry name" value="CbxX/CfxQ"/>
</dbReference>
<evidence type="ECO:0000313" key="6">
    <source>
        <dbReference type="Proteomes" id="UP000226437"/>
    </source>
</evidence>
<dbReference type="FunFam" id="3.40.50.300:FF:000216">
    <property type="entry name" value="Type VII secretion ATPase EccA"/>
    <property type="match status" value="2"/>
</dbReference>
<reference evidence="5 6" key="1">
    <citation type="submission" date="2017-10" db="EMBL/GenBank/DDBJ databases">
        <title>The draft genome sequence of Lewinella marina KCTC 32374.</title>
        <authorList>
            <person name="Wang K."/>
        </authorList>
    </citation>
    <scope>NUCLEOTIDE SEQUENCE [LARGE SCALE GENOMIC DNA]</scope>
    <source>
        <strain evidence="5 6">MKG-38</strain>
    </source>
</reference>
<dbReference type="CDD" id="cd00009">
    <property type="entry name" value="AAA"/>
    <property type="match status" value="1"/>
</dbReference>
<dbReference type="Gene3D" id="1.10.8.60">
    <property type="match status" value="2"/>
</dbReference>
<dbReference type="SMART" id="SM00382">
    <property type="entry name" value="AAA"/>
    <property type="match status" value="2"/>
</dbReference>
<dbReference type="OrthoDB" id="9806903at2"/>
<organism evidence="5 6">
    <name type="scientific">Neolewinella marina</name>
    <dbReference type="NCBI Taxonomy" id="438751"/>
    <lineage>
        <taxon>Bacteria</taxon>
        <taxon>Pseudomonadati</taxon>
        <taxon>Bacteroidota</taxon>
        <taxon>Saprospiria</taxon>
        <taxon>Saprospirales</taxon>
        <taxon>Lewinellaceae</taxon>
        <taxon>Neolewinella</taxon>
    </lineage>
</organism>
<dbReference type="Proteomes" id="UP000226437">
    <property type="component" value="Unassembled WGS sequence"/>
</dbReference>
<evidence type="ECO:0000259" key="4">
    <source>
        <dbReference type="SMART" id="SM00382"/>
    </source>
</evidence>
<dbReference type="Gene3D" id="3.40.50.300">
    <property type="entry name" value="P-loop containing nucleotide triphosphate hydrolases"/>
    <property type="match status" value="2"/>
</dbReference>
<dbReference type="EMBL" id="PDLO01000001">
    <property type="protein sequence ID" value="PHK99540.1"/>
    <property type="molecule type" value="Genomic_DNA"/>
</dbReference>
<proteinExistence type="inferred from homology"/>
<evidence type="ECO:0000256" key="3">
    <source>
        <dbReference type="ARBA" id="ARBA00022840"/>
    </source>
</evidence>
<dbReference type="InterPro" id="IPR003959">
    <property type="entry name" value="ATPase_AAA_core"/>
</dbReference>
<keyword evidence="6" id="KW-1185">Reference proteome</keyword>
<accession>A0A2G0CHZ5</accession>
<dbReference type="InterPro" id="IPR050773">
    <property type="entry name" value="CbxX/CfxQ_RuBisCO_ESX"/>
</dbReference>
<dbReference type="GO" id="GO:0016887">
    <property type="term" value="F:ATP hydrolysis activity"/>
    <property type="evidence" value="ECO:0007669"/>
    <property type="project" value="InterPro"/>
</dbReference>
<dbReference type="InterPro" id="IPR041627">
    <property type="entry name" value="AAA_lid_6"/>
</dbReference>
<comment type="similarity">
    <text evidence="1">Belongs to the CbxX/CfxQ family.</text>
</comment>
<gene>
    <name evidence="5" type="ORF">CGL56_00340</name>
</gene>
<keyword evidence="3" id="KW-0067">ATP-binding</keyword>
<feature type="domain" description="AAA+ ATPase" evidence="4">
    <location>
        <begin position="356"/>
        <end position="496"/>
    </location>
</feature>
<dbReference type="Pfam" id="PF17866">
    <property type="entry name" value="AAA_lid_6"/>
    <property type="match status" value="2"/>
</dbReference>
<name>A0A2G0CHZ5_9BACT</name>
<dbReference type="PANTHER" id="PTHR43392:SF2">
    <property type="entry name" value="AAA-TYPE ATPASE FAMILY PROTEIN _ ANKYRIN REPEAT FAMILY PROTEIN"/>
    <property type="match status" value="1"/>
</dbReference>
<dbReference type="SUPFAM" id="SSF52540">
    <property type="entry name" value="P-loop containing nucleoside triphosphate hydrolases"/>
    <property type="match status" value="2"/>
</dbReference>
<comment type="caution">
    <text evidence="5">The sequence shown here is derived from an EMBL/GenBank/DDBJ whole genome shotgun (WGS) entry which is preliminary data.</text>
</comment>
<dbReference type="InterPro" id="IPR003593">
    <property type="entry name" value="AAA+_ATPase"/>
</dbReference>
<evidence type="ECO:0000256" key="1">
    <source>
        <dbReference type="ARBA" id="ARBA00010378"/>
    </source>
</evidence>
<dbReference type="PANTHER" id="PTHR43392">
    <property type="entry name" value="AAA-TYPE ATPASE FAMILY PROTEIN / ANKYRIN REPEAT FAMILY PROTEIN"/>
    <property type="match status" value="1"/>
</dbReference>